<dbReference type="PANTHER" id="PTHR11157">
    <property type="entry name" value="FATTY ACID ACYL TRANSFERASE-RELATED"/>
    <property type="match status" value="1"/>
</dbReference>
<keyword evidence="4 10" id="KW-0812">Transmembrane</keyword>
<dbReference type="AlphaFoldDB" id="A0A6P4AWQ6"/>
<evidence type="ECO:0000256" key="10">
    <source>
        <dbReference type="SAM" id="Phobius"/>
    </source>
</evidence>
<keyword evidence="9" id="KW-0275">Fatty acid biosynthesis</keyword>
<keyword evidence="6 10" id="KW-1133">Transmembrane helix</keyword>
<dbReference type="KEGG" id="zju:107427797"/>
<feature type="transmembrane region" description="Helical" evidence="10">
    <location>
        <begin position="64"/>
        <end position="89"/>
    </location>
</feature>
<dbReference type="PANTHER" id="PTHR11157:SF132">
    <property type="entry name" value="ELONGATION OF FATTY ACIDS PROTEIN 3-LIKE"/>
    <property type="match status" value="1"/>
</dbReference>
<sequence length="282" mass="31870">MTFSLQYYLVNHPAIVDFRWTEGQTLGSTPLFLTLTVISYLLITFLLSSLHLPPVKPHLLKPIIAVHNIVLLLLSFTMAVGGCLSSLLHPPNIHWIICIPPKTPPTGPLFFWAYIFYLSKILEFVDTLLIILSGSIKRLTFLHVYHHATVVIMCYIWLHTSQSLFPAVLVTNATVHVLMYTYYLSCALGLRPRWKKVVTEFQIAQFKYSFVVMAVMLGFHFTGSSGCSGIWGWCFNVVFYASLLVLFVDFHTKNYGGSLKSKNKSVNGVNGVIKVCDMDKRS</sequence>
<keyword evidence="7" id="KW-0443">Lipid metabolism</keyword>
<accession>A0A6P4AWQ6</accession>
<protein>
    <submittedName>
        <fullName evidence="12 13">Elongation of Fatty acids protein 3-like</fullName>
    </submittedName>
</protein>
<dbReference type="GO" id="GO:0005789">
    <property type="term" value="C:endoplasmic reticulum membrane"/>
    <property type="evidence" value="ECO:0007669"/>
    <property type="project" value="TreeGrafter"/>
</dbReference>
<evidence type="ECO:0000256" key="7">
    <source>
        <dbReference type="ARBA" id="ARBA00023098"/>
    </source>
</evidence>
<dbReference type="PROSITE" id="PS01188">
    <property type="entry name" value="ELO"/>
    <property type="match status" value="1"/>
</dbReference>
<proteinExistence type="predicted"/>
<dbReference type="GO" id="GO:0009922">
    <property type="term" value="F:fatty acid elongase activity"/>
    <property type="evidence" value="ECO:0007669"/>
    <property type="project" value="InterPro"/>
</dbReference>
<feature type="transmembrane region" description="Helical" evidence="10">
    <location>
        <begin position="230"/>
        <end position="250"/>
    </location>
</feature>
<organism evidence="13">
    <name type="scientific">Ziziphus jujuba</name>
    <name type="common">Chinese jujube</name>
    <name type="synonym">Ziziphus sativa</name>
    <dbReference type="NCBI Taxonomy" id="326968"/>
    <lineage>
        <taxon>Eukaryota</taxon>
        <taxon>Viridiplantae</taxon>
        <taxon>Streptophyta</taxon>
        <taxon>Embryophyta</taxon>
        <taxon>Tracheophyta</taxon>
        <taxon>Spermatophyta</taxon>
        <taxon>Magnoliopsida</taxon>
        <taxon>eudicotyledons</taxon>
        <taxon>Gunneridae</taxon>
        <taxon>Pentapetalae</taxon>
        <taxon>rosids</taxon>
        <taxon>fabids</taxon>
        <taxon>Rosales</taxon>
        <taxon>Rhamnaceae</taxon>
        <taxon>Paliureae</taxon>
        <taxon>Ziziphus</taxon>
    </lineage>
</organism>
<feature type="transmembrane region" description="Helical" evidence="10">
    <location>
        <begin position="31"/>
        <end position="52"/>
    </location>
</feature>
<dbReference type="GO" id="GO:0030148">
    <property type="term" value="P:sphingolipid biosynthetic process"/>
    <property type="evidence" value="ECO:0007669"/>
    <property type="project" value="TreeGrafter"/>
</dbReference>
<evidence type="ECO:0000256" key="1">
    <source>
        <dbReference type="ARBA" id="ARBA00004141"/>
    </source>
</evidence>
<evidence type="ECO:0000313" key="12">
    <source>
        <dbReference type="RefSeq" id="XP_015893660.1"/>
    </source>
</evidence>
<dbReference type="GO" id="GO:0019367">
    <property type="term" value="P:fatty acid elongation, saturated fatty acid"/>
    <property type="evidence" value="ECO:0007669"/>
    <property type="project" value="TreeGrafter"/>
</dbReference>
<feature type="transmembrane region" description="Helical" evidence="10">
    <location>
        <begin position="164"/>
        <end position="185"/>
    </location>
</feature>
<dbReference type="Pfam" id="PF01151">
    <property type="entry name" value="ELO"/>
    <property type="match status" value="1"/>
</dbReference>
<evidence type="ECO:0000256" key="3">
    <source>
        <dbReference type="ARBA" id="ARBA00022679"/>
    </source>
</evidence>
<dbReference type="GO" id="GO:0034626">
    <property type="term" value="P:fatty acid elongation, polyunsaturated fatty acid"/>
    <property type="evidence" value="ECO:0007669"/>
    <property type="project" value="TreeGrafter"/>
</dbReference>
<evidence type="ECO:0000256" key="9">
    <source>
        <dbReference type="ARBA" id="ARBA00023160"/>
    </source>
</evidence>
<evidence type="ECO:0000313" key="11">
    <source>
        <dbReference type="Proteomes" id="UP001652623"/>
    </source>
</evidence>
<evidence type="ECO:0000256" key="2">
    <source>
        <dbReference type="ARBA" id="ARBA00022516"/>
    </source>
</evidence>
<dbReference type="GO" id="GO:0034625">
    <property type="term" value="P:fatty acid elongation, monounsaturated fatty acid"/>
    <property type="evidence" value="ECO:0007669"/>
    <property type="project" value="TreeGrafter"/>
</dbReference>
<dbReference type="Proteomes" id="UP001652623">
    <property type="component" value="Chromosome 9"/>
</dbReference>
<dbReference type="RefSeq" id="XP_015893677.1">
    <property type="nucleotide sequence ID" value="XM_016038191.2"/>
</dbReference>
<comment type="subcellular location">
    <subcellularLocation>
        <location evidence="1">Membrane</location>
        <topology evidence="1">Multi-pass membrane protein</topology>
    </subcellularLocation>
</comment>
<keyword evidence="3" id="KW-0808">Transferase</keyword>
<reference evidence="12 13" key="1">
    <citation type="submission" date="2022-04" db="UniProtKB">
        <authorList>
            <consortium name="RefSeq"/>
        </authorList>
    </citation>
    <scope>IDENTIFICATION</scope>
    <source>
        <tissue evidence="12 13">In vitro plantlets</tissue>
    </source>
</reference>
<keyword evidence="2" id="KW-0444">Lipid biosynthesis</keyword>
<evidence type="ECO:0000256" key="8">
    <source>
        <dbReference type="ARBA" id="ARBA00023136"/>
    </source>
</evidence>
<evidence type="ECO:0000256" key="5">
    <source>
        <dbReference type="ARBA" id="ARBA00022832"/>
    </source>
</evidence>
<keyword evidence="8 10" id="KW-0472">Membrane</keyword>
<keyword evidence="11" id="KW-1185">Reference proteome</keyword>
<keyword evidence="5" id="KW-0276">Fatty acid metabolism</keyword>
<dbReference type="GO" id="GO:0042761">
    <property type="term" value="P:very long-chain fatty acid biosynthetic process"/>
    <property type="evidence" value="ECO:0007669"/>
    <property type="project" value="TreeGrafter"/>
</dbReference>
<name>A0A6P4AWQ6_ZIZJJ</name>
<feature type="transmembrane region" description="Helical" evidence="10">
    <location>
        <begin position="139"/>
        <end position="158"/>
    </location>
</feature>
<evidence type="ECO:0000256" key="6">
    <source>
        <dbReference type="ARBA" id="ARBA00022989"/>
    </source>
</evidence>
<evidence type="ECO:0000256" key="4">
    <source>
        <dbReference type="ARBA" id="ARBA00022692"/>
    </source>
</evidence>
<evidence type="ECO:0000313" key="13">
    <source>
        <dbReference type="RefSeq" id="XP_015893677.1"/>
    </source>
</evidence>
<dbReference type="InterPro" id="IPR002076">
    <property type="entry name" value="ELO_fam"/>
</dbReference>
<gene>
    <name evidence="13" type="primary">LOC107427797</name>
    <name evidence="12" type="synonym">LOC107427786</name>
</gene>
<dbReference type="RefSeq" id="XP_015893660.1">
    <property type="nucleotide sequence ID" value="XM_016038174.2"/>
</dbReference>
<dbReference type="GeneID" id="107427797"/>
<feature type="transmembrane region" description="Helical" evidence="10">
    <location>
        <begin position="206"/>
        <end position="224"/>
    </location>
</feature>
<feature type="transmembrane region" description="Helical" evidence="10">
    <location>
        <begin position="109"/>
        <end position="132"/>
    </location>
</feature>
<dbReference type="InterPro" id="IPR030457">
    <property type="entry name" value="ELO_CS"/>
</dbReference>